<feature type="domain" description="SHSP" evidence="3">
    <location>
        <begin position="22"/>
        <end position="133"/>
    </location>
</feature>
<evidence type="ECO:0000256" key="1">
    <source>
        <dbReference type="PROSITE-ProRule" id="PRU00285"/>
    </source>
</evidence>
<keyword evidence="5" id="KW-1185">Reference proteome</keyword>
<dbReference type="PROSITE" id="PS01031">
    <property type="entry name" value="SHSP"/>
    <property type="match status" value="1"/>
</dbReference>
<protein>
    <submittedName>
        <fullName evidence="4">Heat shock protein Hsp20</fullName>
    </submittedName>
</protein>
<dbReference type="OrthoDB" id="3855217at2"/>
<dbReference type="AlphaFoldDB" id="A0A368VIZ7"/>
<dbReference type="Gene3D" id="2.60.40.790">
    <property type="match status" value="1"/>
</dbReference>
<proteinExistence type="inferred from homology"/>
<keyword evidence="4" id="KW-0346">Stress response</keyword>
<dbReference type="CDD" id="cd06464">
    <property type="entry name" value="ACD_sHsps-like"/>
    <property type="match status" value="1"/>
</dbReference>
<dbReference type="EMBL" id="QPJC01000015">
    <property type="protein sequence ID" value="RCW39634.1"/>
    <property type="molecule type" value="Genomic_DNA"/>
</dbReference>
<dbReference type="InterPro" id="IPR031107">
    <property type="entry name" value="Small_HSP"/>
</dbReference>
<comment type="similarity">
    <text evidence="1 2">Belongs to the small heat shock protein (HSP20) family.</text>
</comment>
<organism evidence="4 5">
    <name type="scientific">Halopolyspora algeriensis</name>
    <dbReference type="NCBI Taxonomy" id="1500506"/>
    <lineage>
        <taxon>Bacteria</taxon>
        <taxon>Bacillati</taxon>
        <taxon>Actinomycetota</taxon>
        <taxon>Actinomycetes</taxon>
        <taxon>Actinomycetes incertae sedis</taxon>
        <taxon>Halopolyspora</taxon>
    </lineage>
</organism>
<dbReference type="PANTHER" id="PTHR11527">
    <property type="entry name" value="HEAT-SHOCK PROTEIN 20 FAMILY MEMBER"/>
    <property type="match status" value="1"/>
</dbReference>
<dbReference type="Proteomes" id="UP000253495">
    <property type="component" value="Unassembled WGS sequence"/>
</dbReference>
<dbReference type="RefSeq" id="WP_114454729.1">
    <property type="nucleotide sequence ID" value="NZ_QPJC01000015.1"/>
</dbReference>
<evidence type="ECO:0000259" key="3">
    <source>
        <dbReference type="PROSITE" id="PS01031"/>
    </source>
</evidence>
<evidence type="ECO:0000313" key="4">
    <source>
        <dbReference type="EMBL" id="RCW39634.1"/>
    </source>
</evidence>
<reference evidence="4 5" key="1">
    <citation type="submission" date="2018-07" db="EMBL/GenBank/DDBJ databases">
        <title>Genomic Encyclopedia of Type Strains, Phase III (KMG-III): the genomes of soil and plant-associated and newly described type strains.</title>
        <authorList>
            <person name="Whitman W."/>
        </authorList>
    </citation>
    <scope>NUCLEOTIDE SEQUENCE [LARGE SCALE GENOMIC DNA]</scope>
    <source>
        <strain evidence="4 5">CECT 8575</strain>
    </source>
</reference>
<dbReference type="InterPro" id="IPR002068">
    <property type="entry name" value="A-crystallin/Hsp20_dom"/>
</dbReference>
<dbReference type="InterPro" id="IPR008978">
    <property type="entry name" value="HSP20-like_chaperone"/>
</dbReference>
<dbReference type="SUPFAM" id="SSF49764">
    <property type="entry name" value="HSP20-like chaperones"/>
    <property type="match status" value="1"/>
</dbReference>
<evidence type="ECO:0000313" key="5">
    <source>
        <dbReference type="Proteomes" id="UP000253495"/>
    </source>
</evidence>
<dbReference type="Pfam" id="PF00011">
    <property type="entry name" value="HSP20"/>
    <property type="match status" value="1"/>
</dbReference>
<accession>A0A368VIZ7</accession>
<gene>
    <name evidence="4" type="ORF">DFQ14_11510</name>
</gene>
<comment type="caution">
    <text evidence="4">The sequence shown here is derived from an EMBL/GenBank/DDBJ whole genome shotgun (WGS) entry which is preliminary data.</text>
</comment>
<sequence>MTSMLPRPGSALPDLLHWFESEWPFEGRHPMRVESYTDEGEYVIRCELPGMDPDRDIHLTVEGNQLRVSAERTSEERTDRHSEFRYGSFLRTINLPMGCDTDEIKATYDTGILSIRIPKRETSTSKEIPVARSGE</sequence>
<name>A0A368VIZ7_9ACTN</name>
<evidence type="ECO:0000256" key="2">
    <source>
        <dbReference type="RuleBase" id="RU003616"/>
    </source>
</evidence>